<dbReference type="InParanoid" id="W2RUJ2"/>
<comment type="pathway">
    <text evidence="2 11">Glycolipid biosynthesis; glycosylphosphatidylinositol-anchor biosynthesis.</text>
</comment>
<keyword evidence="5 11" id="KW-0337">GPI-anchor biosynthesis</keyword>
<evidence type="ECO:0000256" key="5">
    <source>
        <dbReference type="ARBA" id="ARBA00022502"/>
    </source>
</evidence>
<name>W2RUJ2_CYPE1</name>
<dbReference type="UniPathway" id="UPA00196"/>
<evidence type="ECO:0000256" key="3">
    <source>
        <dbReference type="ARBA" id="ARBA00010345"/>
    </source>
</evidence>
<dbReference type="STRING" id="1220924.W2RUJ2"/>
<dbReference type="PANTHER" id="PTHR28533">
    <property type="entry name" value="PROTEIN PBN1"/>
    <property type="match status" value="1"/>
</dbReference>
<evidence type="ECO:0000256" key="1">
    <source>
        <dbReference type="ARBA" id="ARBA00004643"/>
    </source>
</evidence>
<keyword evidence="8" id="KW-1133">Transmembrane helix</keyword>
<dbReference type="GO" id="GO:0000030">
    <property type="term" value="F:mannosyltransferase activity"/>
    <property type="evidence" value="ECO:0007669"/>
    <property type="project" value="TreeGrafter"/>
</dbReference>
<dbReference type="InterPro" id="IPR013233">
    <property type="entry name" value="PIG-X/PBN1"/>
</dbReference>
<proteinExistence type="inferred from homology"/>
<sequence>MRRRATFIHDGASEFNPESVQVTKDRFFLPEIKAAREEQLKYSLDELPEELQHVLINAHELHLRWAPEHLYNTVAPYLSRLSPGLHVFYTPLEGGSDDLLCPLLRKAFDNDLKCRSPSHTFIKSANTPTEFSTTPALQYHSVLPDLDHLAAYLQRTVCPHSSLLCIHSTTLLSTADALDLSWDAISNTLTLTAFWSRPPSFLVDPEANTKTNDAWSLSIDTPPTNSRVEVGILSSEPPSDDPHELTLSGFLTVLGKDTSPKPTRFSFPSRHHSIPASQPQTYTATITEPQGLHPTLRISFPNATALTPPSTAPPDAQCALQIHLTLPSPIFVDPYALKPSDPNFVASHHITAVHALAGYTDLEAPAYLPSPWGSTLLLTPSLPSTDNLHQPAEATWDVTIPLHLRYLPPSPQSHLPTTLPWPTIYWACTADSGTKFPINPFDRIHLGYDGAYGPRTMFYHLTPSNNSTRLTETLQVPVYDTSRLSPYTVEVVTLLCIVAGFAWVLVKLWPALWKELQAYVPETVLTDKPMTKEWEEPVKGGPPPPAGVRRRVGG</sequence>
<accession>W2RUJ2</accession>
<dbReference type="PANTHER" id="PTHR28533:SF1">
    <property type="entry name" value="PROTEIN PBN1"/>
    <property type="match status" value="1"/>
</dbReference>
<dbReference type="OrthoDB" id="5546453at2759"/>
<evidence type="ECO:0000313" key="13">
    <source>
        <dbReference type="EMBL" id="ETN40196.1"/>
    </source>
</evidence>
<evidence type="ECO:0000256" key="11">
    <source>
        <dbReference type="RuleBase" id="RU366056"/>
    </source>
</evidence>
<keyword evidence="9" id="KW-0472">Membrane</keyword>
<dbReference type="VEuPathDB" id="FungiDB:HMPREF1541_04472"/>
<evidence type="ECO:0000256" key="6">
    <source>
        <dbReference type="ARBA" id="ARBA00022692"/>
    </source>
</evidence>
<dbReference type="GeneID" id="19971811"/>
<dbReference type="RefSeq" id="XP_008717039.1">
    <property type="nucleotide sequence ID" value="XM_008718817.1"/>
</dbReference>
<evidence type="ECO:0000313" key="14">
    <source>
        <dbReference type="Proteomes" id="UP000030752"/>
    </source>
</evidence>
<evidence type="ECO:0000256" key="7">
    <source>
        <dbReference type="ARBA" id="ARBA00022824"/>
    </source>
</evidence>
<keyword evidence="10" id="KW-0325">Glycoprotein</keyword>
<keyword evidence="7 11" id="KW-0256">Endoplasmic reticulum</keyword>
<dbReference type="GO" id="GO:0005789">
    <property type="term" value="C:endoplasmic reticulum membrane"/>
    <property type="evidence" value="ECO:0007669"/>
    <property type="project" value="UniProtKB-SubCell"/>
</dbReference>
<dbReference type="eggNOG" id="ENOG502QS8N">
    <property type="taxonomic scope" value="Eukaryota"/>
</dbReference>
<organism evidence="13 14">
    <name type="scientific">Cyphellophora europaea (strain CBS 101466)</name>
    <name type="common">Phialophora europaea</name>
    <dbReference type="NCBI Taxonomy" id="1220924"/>
    <lineage>
        <taxon>Eukaryota</taxon>
        <taxon>Fungi</taxon>
        <taxon>Dikarya</taxon>
        <taxon>Ascomycota</taxon>
        <taxon>Pezizomycotina</taxon>
        <taxon>Eurotiomycetes</taxon>
        <taxon>Chaetothyriomycetidae</taxon>
        <taxon>Chaetothyriales</taxon>
        <taxon>Cyphellophoraceae</taxon>
        <taxon>Cyphellophora</taxon>
    </lineage>
</organism>
<dbReference type="InterPro" id="IPR042322">
    <property type="entry name" value="Pbn1"/>
</dbReference>
<comment type="subcellular location">
    <subcellularLocation>
        <location evidence="11">Endoplasmic reticulum membrane</location>
        <topology evidence="11">Single-pass membrane protein</topology>
    </subcellularLocation>
    <subcellularLocation>
        <location evidence="1">Endoplasmic reticulum membrane</location>
        <topology evidence="1">Single-pass type III membrane protein</topology>
    </subcellularLocation>
</comment>
<dbReference type="EMBL" id="KB822720">
    <property type="protein sequence ID" value="ETN40196.1"/>
    <property type="molecule type" value="Genomic_DNA"/>
</dbReference>
<comment type="function">
    <text evidence="11">Required for proper folding and/or the stability of a subset of proteins in the endoplasmic reticulum. Component of glycosylphosphatidylinositol-mannosyltransferase 1 which transfers the first of the 4 mannoses in the GPI-anchor precursors during GPI-anchor biosynthesis. Probably acts by stabilizing the mannosyltransferase GPI14.</text>
</comment>
<dbReference type="HOGENOM" id="CLU_030047_0_0_1"/>
<dbReference type="GO" id="GO:0006506">
    <property type="term" value="P:GPI anchor biosynthetic process"/>
    <property type="evidence" value="ECO:0007669"/>
    <property type="project" value="UniProtKB-UniPathway"/>
</dbReference>
<evidence type="ECO:0000256" key="12">
    <source>
        <dbReference type="SAM" id="MobiDB-lite"/>
    </source>
</evidence>
<keyword evidence="14" id="KW-1185">Reference proteome</keyword>
<dbReference type="Proteomes" id="UP000030752">
    <property type="component" value="Unassembled WGS sequence"/>
</dbReference>
<reference evidence="13 14" key="1">
    <citation type="submission" date="2013-03" db="EMBL/GenBank/DDBJ databases">
        <title>The Genome Sequence of Phialophora europaea CBS 101466.</title>
        <authorList>
            <consortium name="The Broad Institute Genomics Platform"/>
            <person name="Cuomo C."/>
            <person name="de Hoog S."/>
            <person name="Gorbushina A."/>
            <person name="Walker B."/>
            <person name="Young S.K."/>
            <person name="Zeng Q."/>
            <person name="Gargeya S."/>
            <person name="Fitzgerald M."/>
            <person name="Haas B."/>
            <person name="Abouelleil A."/>
            <person name="Allen A.W."/>
            <person name="Alvarado L."/>
            <person name="Arachchi H.M."/>
            <person name="Berlin A.M."/>
            <person name="Chapman S.B."/>
            <person name="Gainer-Dewar J."/>
            <person name="Goldberg J."/>
            <person name="Griggs A."/>
            <person name="Gujja S."/>
            <person name="Hansen M."/>
            <person name="Howarth C."/>
            <person name="Imamovic A."/>
            <person name="Ireland A."/>
            <person name="Larimer J."/>
            <person name="McCowan C."/>
            <person name="Murphy C."/>
            <person name="Pearson M."/>
            <person name="Poon T.W."/>
            <person name="Priest M."/>
            <person name="Roberts A."/>
            <person name="Saif S."/>
            <person name="Shea T."/>
            <person name="Sisk P."/>
            <person name="Sykes S."/>
            <person name="Wortman J."/>
            <person name="Nusbaum C."/>
            <person name="Birren B."/>
        </authorList>
    </citation>
    <scope>NUCLEOTIDE SEQUENCE [LARGE SCALE GENOMIC DNA]</scope>
    <source>
        <strain evidence="13 14">CBS 101466</strain>
    </source>
</reference>
<comment type="similarity">
    <text evidence="3 11">Belongs to the PIGX family.</text>
</comment>
<evidence type="ECO:0000256" key="8">
    <source>
        <dbReference type="ARBA" id="ARBA00022989"/>
    </source>
</evidence>
<dbReference type="Pfam" id="PF08320">
    <property type="entry name" value="PIG-X"/>
    <property type="match status" value="1"/>
</dbReference>
<evidence type="ECO:0000256" key="2">
    <source>
        <dbReference type="ARBA" id="ARBA00004687"/>
    </source>
</evidence>
<protein>
    <recommendedName>
        <fullName evidence="4 11">Protein PBN1</fullName>
    </recommendedName>
</protein>
<evidence type="ECO:0000256" key="4">
    <source>
        <dbReference type="ARBA" id="ARBA00020410"/>
    </source>
</evidence>
<dbReference type="SMART" id="SM00780">
    <property type="entry name" value="PIG-X"/>
    <property type="match status" value="1"/>
</dbReference>
<feature type="region of interest" description="Disordered" evidence="12">
    <location>
        <begin position="531"/>
        <end position="554"/>
    </location>
</feature>
<evidence type="ECO:0000256" key="10">
    <source>
        <dbReference type="ARBA" id="ARBA00023180"/>
    </source>
</evidence>
<dbReference type="AlphaFoldDB" id="W2RUJ2"/>
<gene>
    <name evidence="13" type="ORF">HMPREF1541_04472</name>
</gene>
<keyword evidence="6" id="KW-0812">Transmembrane</keyword>
<evidence type="ECO:0000256" key="9">
    <source>
        <dbReference type="ARBA" id="ARBA00023136"/>
    </source>
</evidence>
<dbReference type="GO" id="GO:1990529">
    <property type="term" value="C:glycosylphosphatidylinositol-mannosyltransferase I complex"/>
    <property type="evidence" value="ECO:0007669"/>
    <property type="project" value="TreeGrafter"/>
</dbReference>